<dbReference type="SUPFAM" id="SSF48452">
    <property type="entry name" value="TPR-like"/>
    <property type="match status" value="1"/>
</dbReference>
<keyword evidence="1" id="KW-0282">Flagellum</keyword>
<reference evidence="1" key="1">
    <citation type="submission" date="2024-07" db="EMBL/GenBank/DDBJ databases">
        <authorList>
            <person name="Biller S.J."/>
        </authorList>
    </citation>
    <scope>NUCLEOTIDE SEQUENCE</scope>
    <source>
        <strain evidence="1">WC2416</strain>
    </source>
</reference>
<protein>
    <submittedName>
        <fullName evidence="1">Flagellar motor protein MotB</fullName>
    </submittedName>
</protein>
<organism evidence="1">
    <name type="scientific">Flavobacterium sp. WC2416</name>
    <dbReference type="NCBI Taxonomy" id="3234141"/>
    <lineage>
        <taxon>Bacteria</taxon>
        <taxon>Pseudomonadati</taxon>
        <taxon>Bacteroidota</taxon>
        <taxon>Flavobacteriia</taxon>
        <taxon>Flavobacteriales</taxon>
        <taxon>Flavobacteriaceae</taxon>
        <taxon>Flavobacterium</taxon>
    </lineage>
</organism>
<keyword evidence="1" id="KW-0969">Cilium</keyword>
<dbReference type="RefSeq" id="WP_367753236.1">
    <property type="nucleotide sequence ID" value="NZ_CP165626.1"/>
</dbReference>
<sequence>MKKQIKFYILIISIFSFNTYSQKKIIANTKIIKVEYVYVNVIKTYERVAQKGYKSIDLFQKLGNSYYSNNELEKAAKYYGELFIMTSDLEPEYYYHYAQSLNFIGQNDKANEILDKLCQKPEMMLEYNKQMKVNQ</sequence>
<proteinExistence type="predicted"/>
<evidence type="ECO:0000313" key="1">
    <source>
        <dbReference type="EMBL" id="XDU97491.1"/>
    </source>
</evidence>
<name>A0AB39W830_9FLAO</name>
<dbReference type="EMBL" id="CP165626">
    <property type="protein sequence ID" value="XDU97491.1"/>
    <property type="molecule type" value="Genomic_DNA"/>
</dbReference>
<dbReference type="Gene3D" id="1.25.40.10">
    <property type="entry name" value="Tetratricopeptide repeat domain"/>
    <property type="match status" value="1"/>
</dbReference>
<dbReference type="AlphaFoldDB" id="A0AB39W830"/>
<dbReference type="InterPro" id="IPR011990">
    <property type="entry name" value="TPR-like_helical_dom_sf"/>
</dbReference>
<keyword evidence="1" id="KW-0966">Cell projection</keyword>
<accession>A0AB39W830</accession>
<gene>
    <name evidence="1" type="ORF">AB3G39_09945</name>
</gene>